<protein>
    <recommendedName>
        <fullName evidence="3">Replication initiation protein</fullName>
    </recommendedName>
</protein>
<accession>A0A2U8QSX0</accession>
<dbReference type="Proteomes" id="UP000245429">
    <property type="component" value="Chromosome"/>
</dbReference>
<keyword evidence="2" id="KW-1185">Reference proteome</keyword>
<gene>
    <name evidence="1" type="ORF">DI487_04905</name>
</gene>
<reference evidence="1 2" key="1">
    <citation type="submission" date="2018-05" db="EMBL/GenBank/DDBJ databases">
        <title>Flavobacterium sp. MEBiC07310.</title>
        <authorList>
            <person name="Baek K."/>
        </authorList>
    </citation>
    <scope>NUCLEOTIDE SEQUENCE [LARGE SCALE GENOMIC DNA]</scope>
    <source>
        <strain evidence="1 2">MEBiC07310</strain>
    </source>
</reference>
<organism evidence="1 2">
    <name type="scientific">Flavobacterium sediminis</name>
    <dbReference type="NCBI Taxonomy" id="2201181"/>
    <lineage>
        <taxon>Bacteria</taxon>
        <taxon>Pseudomonadati</taxon>
        <taxon>Bacteroidota</taxon>
        <taxon>Flavobacteriia</taxon>
        <taxon>Flavobacteriales</taxon>
        <taxon>Flavobacteriaceae</taxon>
        <taxon>Flavobacterium</taxon>
    </lineage>
</organism>
<dbReference type="EMBL" id="CP029463">
    <property type="protein sequence ID" value="AWM13267.1"/>
    <property type="molecule type" value="Genomic_DNA"/>
</dbReference>
<proteinExistence type="predicted"/>
<dbReference type="AlphaFoldDB" id="A0A2U8QSX0"/>
<dbReference type="RefSeq" id="WP_109568670.1">
    <property type="nucleotide sequence ID" value="NZ_CP029463.1"/>
</dbReference>
<dbReference type="OrthoDB" id="795069at2"/>
<dbReference type="KEGG" id="fse:DI487_04905"/>
<evidence type="ECO:0008006" key="3">
    <source>
        <dbReference type="Google" id="ProtNLM"/>
    </source>
</evidence>
<name>A0A2U8QSX0_9FLAO</name>
<sequence>MIDFVRVHYNDKIKLETFIKDPNNFEKMFSVLEYHSAEVLYPYKVNLENIEVVVNEKSGYAKNSIHKLNNLLIEGKEHNHNDFTYSQLCSVIDYLRDNVIEITNKKLTQLEFGFNLRVPIPAQELISKSVLMHNFDRHSMINKFKGKGYLMSFEHFNYIIKIYDKAKQYKLSNENILRFEIKFLSSKEFNPLGVYNLNDLKNKEVLENLFDYLLKRFNELLIVDDYSEDLISEKDYEKLNMYSSFIFWNKLNEANKRQVKSNHKKRYLALLEKHNLQKVKNHLRIQLTEKFNQLLSK</sequence>
<evidence type="ECO:0000313" key="2">
    <source>
        <dbReference type="Proteomes" id="UP000245429"/>
    </source>
</evidence>
<evidence type="ECO:0000313" key="1">
    <source>
        <dbReference type="EMBL" id="AWM13267.1"/>
    </source>
</evidence>